<protein>
    <recommendedName>
        <fullName evidence="2">DUF7730 domain-containing protein</fullName>
    </recommendedName>
</protein>
<evidence type="ECO:0000259" key="2">
    <source>
        <dbReference type="Pfam" id="PF24864"/>
    </source>
</evidence>
<dbReference type="Pfam" id="PF24864">
    <property type="entry name" value="DUF7730"/>
    <property type="match status" value="1"/>
</dbReference>
<feature type="region of interest" description="Disordered" evidence="1">
    <location>
        <begin position="1"/>
        <end position="29"/>
    </location>
</feature>
<sequence length="550" mass="63084">MTKHKAAEQKVTPRRPRKKQAVTKTNNSRTKALIRKNAEYSPLLRFPSEVREKILVNIVGDNLIHVKYLYGDQLIEARRAEGKEVDGVEKSWDLLDILGVRWKRVRTDQGAFRHAICRAVKSEQDAYEEMICGRATIPEDDSPGFFVARCGERHNRCGMWREDQLEVLTQEERKARTVDLNILGVCRQLYEEANHLLWATNVFSFDDSVSFDKFLGSLNPAQKRNLTGLHLYTKIGGWNYGYDMASLENWAAAFKMPYINMLRNVQTLHICFEQRFNTSYGPSPDSTYSRSKRDQDVDVKPFLRLRALPTKNVTVVISDNIHAIELDEVTEWRWTTAQKMECAKSIRSQLLDPQGARLVRAEAEAEQQRMKVNRADSAWRKAIHADKRVTRMKESVARESKRIKHYEELWESARQKLEAASHKDGKGIDELQTAYEQSESTLSWAMSSMNRATATAEHARIKAGDKAAKYQRAKARLGNQALVAKLISEKEVETEDDDDSYAEEEEETEETEELELTSEDDSADEVEDAAVQMDDDEDMDNESKLSDDSS</sequence>
<name>A0ABR4BP24_9LECA</name>
<evidence type="ECO:0000313" key="4">
    <source>
        <dbReference type="Proteomes" id="UP001590951"/>
    </source>
</evidence>
<accession>A0ABR4BP24</accession>
<gene>
    <name evidence="3" type="ORF">ABVK25_000771</name>
</gene>
<dbReference type="PANTHER" id="PTHR38790">
    <property type="entry name" value="2EXR DOMAIN-CONTAINING PROTEIN-RELATED"/>
    <property type="match status" value="1"/>
</dbReference>
<dbReference type="EMBL" id="JBHFEH010000001">
    <property type="protein sequence ID" value="KAL2059478.1"/>
    <property type="molecule type" value="Genomic_DNA"/>
</dbReference>
<feature type="region of interest" description="Disordered" evidence="1">
    <location>
        <begin position="488"/>
        <end position="550"/>
    </location>
</feature>
<reference evidence="3 4" key="1">
    <citation type="submission" date="2024-09" db="EMBL/GenBank/DDBJ databases">
        <title>Rethinking Asexuality: The Enigmatic Case of Functional Sexual Genes in Lepraria (Stereocaulaceae).</title>
        <authorList>
            <person name="Doellman M."/>
            <person name="Sun Y."/>
            <person name="Barcenas-Pena A."/>
            <person name="Lumbsch H.T."/>
            <person name="Grewe F."/>
        </authorList>
    </citation>
    <scope>NUCLEOTIDE SEQUENCE [LARGE SCALE GENOMIC DNA]</scope>
    <source>
        <strain evidence="3 4">Grewe 0041</strain>
    </source>
</reference>
<evidence type="ECO:0000256" key="1">
    <source>
        <dbReference type="SAM" id="MobiDB-lite"/>
    </source>
</evidence>
<feature type="compositionally biased region" description="Basic residues" evidence="1">
    <location>
        <begin position="12"/>
        <end position="21"/>
    </location>
</feature>
<feature type="compositionally biased region" description="Basic and acidic residues" evidence="1">
    <location>
        <begin position="541"/>
        <end position="550"/>
    </location>
</feature>
<feature type="domain" description="DUF7730" evidence="2">
    <location>
        <begin position="153"/>
        <end position="240"/>
    </location>
</feature>
<comment type="caution">
    <text evidence="3">The sequence shown here is derived from an EMBL/GenBank/DDBJ whole genome shotgun (WGS) entry which is preliminary data.</text>
</comment>
<keyword evidence="4" id="KW-1185">Reference proteome</keyword>
<evidence type="ECO:0000313" key="3">
    <source>
        <dbReference type="EMBL" id="KAL2059478.1"/>
    </source>
</evidence>
<dbReference type="InterPro" id="IPR056632">
    <property type="entry name" value="DUF7730"/>
</dbReference>
<proteinExistence type="predicted"/>
<organism evidence="3 4">
    <name type="scientific">Lepraria finkii</name>
    <dbReference type="NCBI Taxonomy" id="1340010"/>
    <lineage>
        <taxon>Eukaryota</taxon>
        <taxon>Fungi</taxon>
        <taxon>Dikarya</taxon>
        <taxon>Ascomycota</taxon>
        <taxon>Pezizomycotina</taxon>
        <taxon>Lecanoromycetes</taxon>
        <taxon>OSLEUM clade</taxon>
        <taxon>Lecanoromycetidae</taxon>
        <taxon>Lecanorales</taxon>
        <taxon>Lecanorineae</taxon>
        <taxon>Stereocaulaceae</taxon>
        <taxon>Lepraria</taxon>
    </lineage>
</organism>
<dbReference type="Proteomes" id="UP001590951">
    <property type="component" value="Unassembled WGS sequence"/>
</dbReference>
<feature type="compositionally biased region" description="Acidic residues" evidence="1">
    <location>
        <begin position="492"/>
        <end position="540"/>
    </location>
</feature>
<dbReference type="PANTHER" id="PTHR38790:SF4">
    <property type="entry name" value="2EXR DOMAIN-CONTAINING PROTEIN"/>
    <property type="match status" value="1"/>
</dbReference>